<organism evidence="2">
    <name type="scientific">Neobodo designis</name>
    <name type="common">Flagellated protozoan</name>
    <name type="synonym">Bodo designis</name>
    <dbReference type="NCBI Taxonomy" id="312471"/>
    <lineage>
        <taxon>Eukaryota</taxon>
        <taxon>Discoba</taxon>
        <taxon>Euglenozoa</taxon>
        <taxon>Kinetoplastea</taxon>
        <taxon>Metakinetoplastina</taxon>
        <taxon>Neobodonida</taxon>
        <taxon>Neobodo</taxon>
    </lineage>
</organism>
<accession>A0A7S1W3U0</accession>
<evidence type="ECO:0000313" key="2">
    <source>
        <dbReference type="EMBL" id="CAD9147382.1"/>
    </source>
</evidence>
<dbReference type="EMBL" id="HBGF01046271">
    <property type="protein sequence ID" value="CAD9147382.1"/>
    <property type="molecule type" value="Transcribed_RNA"/>
</dbReference>
<reference evidence="2" key="1">
    <citation type="submission" date="2021-01" db="EMBL/GenBank/DDBJ databases">
        <authorList>
            <person name="Corre E."/>
            <person name="Pelletier E."/>
            <person name="Niang G."/>
            <person name="Scheremetjew M."/>
            <person name="Finn R."/>
            <person name="Kale V."/>
            <person name="Holt S."/>
            <person name="Cochrane G."/>
            <person name="Meng A."/>
            <person name="Brown T."/>
            <person name="Cohen L."/>
        </authorList>
    </citation>
    <scope>NUCLEOTIDE SEQUENCE</scope>
    <source>
        <strain evidence="2">CCAP 1951/1</strain>
    </source>
</reference>
<feature type="compositionally biased region" description="Basic residues" evidence="1">
    <location>
        <begin position="56"/>
        <end position="65"/>
    </location>
</feature>
<name>A0A7S1W3U0_NEODS</name>
<proteinExistence type="predicted"/>
<feature type="compositionally biased region" description="Low complexity" evidence="1">
    <location>
        <begin position="66"/>
        <end position="75"/>
    </location>
</feature>
<sequence>MLHRRHFNFSHIPRRSEAKPKRAGARPHPFAAARDEPIVYAGPTLTQAAKEELRQRQAHPGRQPKAKVAAASSGAKENESTAAGKQYFESVLATSFSPRRADSSSTEEVGARILKAWFSGPTMKAGQTSPAELFSPSDPSRPTASELRRQGLPVVGALHRGDGFVSGAERLQLRREYAEEVYGYRRLRRHSRRPMAATPQPTPTSELVAGVFVKAGDVGSYIRQDALHAANGMPRADVRRGIKVRLGGTSKPRH</sequence>
<feature type="region of interest" description="Disordered" evidence="1">
    <location>
        <begin position="1"/>
        <end position="82"/>
    </location>
</feature>
<gene>
    <name evidence="2" type="ORF">NDES1114_LOCUS30951</name>
</gene>
<evidence type="ECO:0000256" key="1">
    <source>
        <dbReference type="SAM" id="MobiDB-lite"/>
    </source>
</evidence>
<protein>
    <submittedName>
        <fullName evidence="2">Uncharacterized protein</fullName>
    </submittedName>
</protein>
<dbReference type="AlphaFoldDB" id="A0A7S1W3U0"/>